<comment type="catalytic activity">
    <reaction evidence="7">
        <text>L-cysteine + O2 = 3-sulfino-L-alanine + H(+)</text>
        <dbReference type="Rhea" id="RHEA:20441"/>
        <dbReference type="ChEBI" id="CHEBI:15378"/>
        <dbReference type="ChEBI" id="CHEBI:15379"/>
        <dbReference type="ChEBI" id="CHEBI:35235"/>
        <dbReference type="ChEBI" id="CHEBI:61085"/>
        <dbReference type="EC" id="1.13.11.20"/>
    </reaction>
    <physiologicalReaction direction="left-to-right" evidence="7">
        <dbReference type="Rhea" id="RHEA:20442"/>
    </physiologicalReaction>
</comment>
<evidence type="ECO:0000256" key="7">
    <source>
        <dbReference type="ARBA" id="ARBA00024284"/>
    </source>
</evidence>
<keyword evidence="9" id="KW-1185">Reference proteome</keyword>
<evidence type="ECO:0000256" key="4">
    <source>
        <dbReference type="ARBA" id="ARBA00022723"/>
    </source>
</evidence>
<dbReference type="GO" id="GO:0070483">
    <property type="term" value="P:detection of hypoxia"/>
    <property type="evidence" value="ECO:0007669"/>
    <property type="project" value="UniProtKB-ARBA"/>
</dbReference>
<sequence length="356" mass="39146">MAPGFETPNPPLLLLYIRVSLLPAFSDVRIAFPRRKTTIFAPKIGFWGVGFARLGRFREVAVVGSMKVEGSSTAAEEEERKSGGGGGGLKRPRRVSGDGAKITRKRGCSARRARRRVQADSTAIQRLFSACRSVFKGAAPVPAPADVDMLRQLLDKMRPEDVGLSADLVFFRAKSASKGTPRITYTTIYKCNNFSMVIFFLPPRAVIPLHNHPGMTVFNKLLLGSMHVKSYDWVDPIKSNDLTTSDQLRLAKLVVDSDYVAPCNTSILYPATGGNIHTFRAITACAVLDVLGPPYSKEDDRDCTYYSDFPYTHHSNGATTEAGLSDERLGWLKEINVPKDLKMDGVEYLGPQIIDG</sequence>
<organism evidence="9 10">
    <name type="scientific">Ananas comosus</name>
    <name type="common">Pineapple</name>
    <name type="synonym">Ananas ananas</name>
    <dbReference type="NCBI Taxonomy" id="4615"/>
    <lineage>
        <taxon>Eukaryota</taxon>
        <taxon>Viridiplantae</taxon>
        <taxon>Streptophyta</taxon>
        <taxon>Embryophyta</taxon>
        <taxon>Tracheophyta</taxon>
        <taxon>Spermatophyta</taxon>
        <taxon>Magnoliopsida</taxon>
        <taxon>Liliopsida</taxon>
        <taxon>Poales</taxon>
        <taxon>Bromeliaceae</taxon>
        <taxon>Bromelioideae</taxon>
        <taxon>Ananas</taxon>
    </lineage>
</organism>
<dbReference type="GO" id="GO:0017172">
    <property type="term" value="F:cysteine dioxygenase activity"/>
    <property type="evidence" value="ECO:0007669"/>
    <property type="project" value="UniProtKB-EC"/>
</dbReference>
<dbReference type="OrthoDB" id="271433at2759"/>
<feature type="region of interest" description="Disordered" evidence="8">
    <location>
        <begin position="71"/>
        <end position="107"/>
    </location>
</feature>
<gene>
    <name evidence="10" type="primary">LOC109715790</name>
</gene>
<evidence type="ECO:0000256" key="3">
    <source>
        <dbReference type="ARBA" id="ARBA00013133"/>
    </source>
</evidence>
<evidence type="ECO:0000256" key="8">
    <source>
        <dbReference type="SAM" id="MobiDB-lite"/>
    </source>
</evidence>
<dbReference type="Proteomes" id="UP000515123">
    <property type="component" value="Linkage group 9"/>
</dbReference>
<evidence type="ECO:0000256" key="1">
    <source>
        <dbReference type="ARBA" id="ARBA00001954"/>
    </source>
</evidence>
<dbReference type="RefSeq" id="XP_020096552.1">
    <property type="nucleotide sequence ID" value="XM_020240963.1"/>
</dbReference>
<dbReference type="Gene3D" id="2.60.120.10">
    <property type="entry name" value="Jelly Rolls"/>
    <property type="match status" value="1"/>
</dbReference>
<evidence type="ECO:0000313" key="9">
    <source>
        <dbReference type="Proteomes" id="UP000515123"/>
    </source>
</evidence>
<comment type="similarity">
    <text evidence="2">Belongs to the cysteine dioxygenase family.</text>
</comment>
<dbReference type="PANTHER" id="PTHR22966:SF63">
    <property type="entry name" value="CYSTEINE DIOXYGENASE"/>
    <property type="match status" value="1"/>
</dbReference>
<dbReference type="GeneID" id="109715790"/>
<dbReference type="AlphaFoldDB" id="A0A6P5FLM2"/>
<accession>A0A6P5FLM2</accession>
<evidence type="ECO:0000256" key="6">
    <source>
        <dbReference type="ARBA" id="ARBA00023004"/>
    </source>
</evidence>
<dbReference type="PANTHER" id="PTHR22966">
    <property type="entry name" value="2-AMINOETHANETHIOL DIOXYGENASE"/>
    <property type="match status" value="1"/>
</dbReference>
<reference evidence="9" key="1">
    <citation type="journal article" date="2015" name="Nat. Genet.">
        <title>The pineapple genome and the evolution of CAM photosynthesis.</title>
        <authorList>
            <person name="Ming R."/>
            <person name="VanBuren R."/>
            <person name="Wai C.M."/>
            <person name="Tang H."/>
            <person name="Schatz M.C."/>
            <person name="Bowers J.E."/>
            <person name="Lyons E."/>
            <person name="Wang M.L."/>
            <person name="Chen J."/>
            <person name="Biggers E."/>
            <person name="Zhang J."/>
            <person name="Huang L."/>
            <person name="Zhang L."/>
            <person name="Miao W."/>
            <person name="Zhang J."/>
            <person name="Ye Z."/>
            <person name="Miao C."/>
            <person name="Lin Z."/>
            <person name="Wang H."/>
            <person name="Zhou H."/>
            <person name="Yim W.C."/>
            <person name="Priest H.D."/>
            <person name="Zheng C."/>
            <person name="Woodhouse M."/>
            <person name="Edger P.P."/>
            <person name="Guyot R."/>
            <person name="Guo H.B."/>
            <person name="Guo H."/>
            <person name="Zheng G."/>
            <person name="Singh R."/>
            <person name="Sharma A."/>
            <person name="Min X."/>
            <person name="Zheng Y."/>
            <person name="Lee H."/>
            <person name="Gurtowski J."/>
            <person name="Sedlazeck F.J."/>
            <person name="Harkess A."/>
            <person name="McKain M.R."/>
            <person name="Liao Z."/>
            <person name="Fang J."/>
            <person name="Liu J."/>
            <person name="Zhang X."/>
            <person name="Zhang Q."/>
            <person name="Hu W."/>
            <person name="Qin Y."/>
            <person name="Wang K."/>
            <person name="Chen L.Y."/>
            <person name="Shirley N."/>
            <person name="Lin Y.R."/>
            <person name="Liu L.Y."/>
            <person name="Hernandez A.G."/>
            <person name="Wright C.L."/>
            <person name="Bulone V."/>
            <person name="Tuskan G.A."/>
            <person name="Heath K."/>
            <person name="Zee F."/>
            <person name="Moore P.H."/>
            <person name="Sunkar R."/>
            <person name="Leebens-Mack J.H."/>
            <person name="Mockler T."/>
            <person name="Bennetzen J.L."/>
            <person name="Freeling M."/>
            <person name="Sankoff D."/>
            <person name="Paterson A.H."/>
            <person name="Zhu X."/>
            <person name="Yang X."/>
            <person name="Smith J.A."/>
            <person name="Cushman J.C."/>
            <person name="Paull R.E."/>
            <person name="Yu Q."/>
        </authorList>
    </citation>
    <scope>NUCLEOTIDE SEQUENCE [LARGE SCALE GENOMIC DNA]</scope>
    <source>
        <strain evidence="9">cv. F153</strain>
    </source>
</reference>
<evidence type="ECO:0000313" key="10">
    <source>
        <dbReference type="RefSeq" id="XP_020096552.1"/>
    </source>
</evidence>
<evidence type="ECO:0000256" key="5">
    <source>
        <dbReference type="ARBA" id="ARBA00023002"/>
    </source>
</evidence>
<name>A0A6P5FLM2_ANACO</name>
<dbReference type="InterPro" id="IPR014710">
    <property type="entry name" value="RmlC-like_jellyroll"/>
</dbReference>
<keyword evidence="4" id="KW-0479">Metal-binding</keyword>
<dbReference type="InterPro" id="IPR012864">
    <property type="entry name" value="PCO/ADO"/>
</dbReference>
<dbReference type="InterPro" id="IPR011051">
    <property type="entry name" value="RmlC_Cupin_sf"/>
</dbReference>
<dbReference type="CDD" id="cd20289">
    <property type="entry name" value="cupin_ADO"/>
    <property type="match status" value="1"/>
</dbReference>
<reference evidence="10" key="2">
    <citation type="submission" date="2025-08" db="UniProtKB">
        <authorList>
            <consortium name="RefSeq"/>
        </authorList>
    </citation>
    <scope>IDENTIFICATION</scope>
    <source>
        <tissue evidence="10">Leaf</tissue>
    </source>
</reference>
<keyword evidence="5" id="KW-0560">Oxidoreductase</keyword>
<dbReference type="GO" id="GO:0046872">
    <property type="term" value="F:metal ion binding"/>
    <property type="evidence" value="ECO:0007669"/>
    <property type="project" value="UniProtKB-KW"/>
</dbReference>
<proteinExistence type="inferred from homology"/>
<dbReference type="Pfam" id="PF07847">
    <property type="entry name" value="PCO_ADO"/>
    <property type="match status" value="1"/>
</dbReference>
<comment type="cofactor">
    <cofactor evidence="1">
        <name>Fe(2+)</name>
        <dbReference type="ChEBI" id="CHEBI:29033"/>
    </cofactor>
</comment>
<dbReference type="EC" id="1.13.11.20" evidence="3"/>
<protein>
    <recommendedName>
        <fullName evidence="3">cysteine dioxygenase</fullName>
        <ecNumber evidence="3">1.13.11.20</ecNumber>
    </recommendedName>
</protein>
<evidence type="ECO:0000256" key="2">
    <source>
        <dbReference type="ARBA" id="ARBA00006622"/>
    </source>
</evidence>
<dbReference type="SUPFAM" id="SSF51182">
    <property type="entry name" value="RmlC-like cupins"/>
    <property type="match status" value="1"/>
</dbReference>
<keyword evidence="6" id="KW-0408">Iron</keyword>